<keyword evidence="2" id="KW-1185">Reference proteome</keyword>
<organism evidence="1 2">
    <name type="scientific">Halteria grandinella</name>
    <dbReference type="NCBI Taxonomy" id="5974"/>
    <lineage>
        <taxon>Eukaryota</taxon>
        <taxon>Sar</taxon>
        <taxon>Alveolata</taxon>
        <taxon>Ciliophora</taxon>
        <taxon>Intramacronucleata</taxon>
        <taxon>Spirotrichea</taxon>
        <taxon>Stichotrichia</taxon>
        <taxon>Sporadotrichida</taxon>
        <taxon>Halteriidae</taxon>
        <taxon>Halteria</taxon>
    </lineage>
</organism>
<gene>
    <name evidence="1" type="ORF">FGO68_gene3273</name>
</gene>
<dbReference type="Proteomes" id="UP000785679">
    <property type="component" value="Unassembled WGS sequence"/>
</dbReference>
<comment type="caution">
    <text evidence="1">The sequence shown here is derived from an EMBL/GenBank/DDBJ whole genome shotgun (WGS) entry which is preliminary data.</text>
</comment>
<sequence>MLSQTKSCIFMKSKSKPPSFRNYGFCFTIENVNLSWLQFGDFELLELCFLDLLLFLLGDSSLLQQRYNCTFYRWITSLSLFLNGPFNFDSQFFYISTPPLNQFQTYQTSSTLLLIRIPFKGDFAPNKSDQVLLCCGVFSHSAIKGGGGEYSSFIR</sequence>
<reference evidence="1" key="1">
    <citation type="submission" date="2019-06" db="EMBL/GenBank/DDBJ databases">
        <authorList>
            <person name="Zheng W."/>
        </authorList>
    </citation>
    <scope>NUCLEOTIDE SEQUENCE</scope>
    <source>
        <strain evidence="1">QDHG01</strain>
    </source>
</reference>
<evidence type="ECO:0000313" key="1">
    <source>
        <dbReference type="EMBL" id="TNV74848.1"/>
    </source>
</evidence>
<dbReference type="AlphaFoldDB" id="A0A8J8NHH5"/>
<dbReference type="EMBL" id="RRYP01016598">
    <property type="protein sequence ID" value="TNV74848.1"/>
    <property type="molecule type" value="Genomic_DNA"/>
</dbReference>
<proteinExistence type="predicted"/>
<accession>A0A8J8NHH5</accession>
<protein>
    <submittedName>
        <fullName evidence="1">Uncharacterized protein</fullName>
    </submittedName>
</protein>
<evidence type="ECO:0000313" key="2">
    <source>
        <dbReference type="Proteomes" id="UP000785679"/>
    </source>
</evidence>
<name>A0A8J8NHH5_HALGN</name>